<accession>A0ACC2XBU5</accession>
<dbReference type="Proteomes" id="UP001234202">
    <property type="component" value="Unassembled WGS sequence"/>
</dbReference>
<keyword evidence="2" id="KW-1185">Reference proteome</keyword>
<sequence length="134" mass="14892">MALSWIFPRAYTAPPTINRDGAYSYFDGALLHYDVEHTSDRYVSRTIFKAGNKYTGNGREGIAVPPYHYHPYQDEHFEVRNGTFCYIVNGKQGSLQKGESIMSPAGDRHTFWCPADATEDLEVVVTASGPNGPG</sequence>
<gene>
    <name evidence="1" type="ORF">QFC24_004639</name>
</gene>
<reference evidence="1" key="1">
    <citation type="submission" date="2023-04" db="EMBL/GenBank/DDBJ databases">
        <title>Draft Genome sequencing of Naganishia species isolated from polar environments using Oxford Nanopore Technology.</title>
        <authorList>
            <person name="Leo P."/>
            <person name="Venkateswaran K."/>
        </authorList>
    </citation>
    <scope>NUCLEOTIDE SEQUENCE</scope>
    <source>
        <strain evidence="1">DBVPG 5303</strain>
    </source>
</reference>
<name>A0ACC2XBU5_9TREE</name>
<protein>
    <submittedName>
        <fullName evidence="1">Uncharacterized protein</fullName>
    </submittedName>
</protein>
<evidence type="ECO:0000313" key="1">
    <source>
        <dbReference type="EMBL" id="KAJ9121303.1"/>
    </source>
</evidence>
<evidence type="ECO:0000313" key="2">
    <source>
        <dbReference type="Proteomes" id="UP001234202"/>
    </source>
</evidence>
<organism evidence="1 2">
    <name type="scientific">Naganishia onofrii</name>
    <dbReference type="NCBI Taxonomy" id="1851511"/>
    <lineage>
        <taxon>Eukaryota</taxon>
        <taxon>Fungi</taxon>
        <taxon>Dikarya</taxon>
        <taxon>Basidiomycota</taxon>
        <taxon>Agaricomycotina</taxon>
        <taxon>Tremellomycetes</taxon>
        <taxon>Filobasidiales</taxon>
        <taxon>Filobasidiaceae</taxon>
        <taxon>Naganishia</taxon>
    </lineage>
</organism>
<dbReference type="EMBL" id="JASBWV010000017">
    <property type="protein sequence ID" value="KAJ9121303.1"/>
    <property type="molecule type" value="Genomic_DNA"/>
</dbReference>
<proteinExistence type="predicted"/>
<comment type="caution">
    <text evidence="1">The sequence shown here is derived from an EMBL/GenBank/DDBJ whole genome shotgun (WGS) entry which is preliminary data.</text>
</comment>